<protein>
    <recommendedName>
        <fullName evidence="8">Sushi domain-containing protein</fullName>
    </recommendedName>
</protein>
<reference evidence="9" key="2">
    <citation type="submission" date="2025-09" db="UniProtKB">
        <authorList>
            <consortium name="Ensembl"/>
        </authorList>
    </citation>
    <scope>IDENTIFICATION</scope>
</reference>
<keyword evidence="4 6" id="KW-1015">Disulfide bond</keyword>
<dbReference type="PANTHER" id="PTHR19325">
    <property type="entry name" value="COMPLEMENT COMPONENT-RELATED SUSHI DOMAIN-CONTAINING"/>
    <property type="match status" value="1"/>
</dbReference>
<dbReference type="InterPro" id="IPR050350">
    <property type="entry name" value="Compl-Cell_Adhes-Reg"/>
</dbReference>
<name>A0A8C3FAW9_CHRPI</name>
<evidence type="ECO:0000256" key="3">
    <source>
        <dbReference type="ARBA" id="ARBA00022737"/>
    </source>
</evidence>
<dbReference type="SUPFAM" id="SSF57535">
    <property type="entry name" value="Complement control module/SCR domain"/>
    <property type="match status" value="4"/>
</dbReference>
<keyword evidence="3" id="KW-0677">Repeat</keyword>
<feature type="domain" description="Sushi" evidence="8">
    <location>
        <begin position="152"/>
        <end position="212"/>
    </location>
</feature>
<dbReference type="Ensembl" id="ENSCPBT00000003240.1">
    <property type="protein sequence ID" value="ENSCPBP00000002657.1"/>
    <property type="gene ID" value="ENSCPBG00000002117.1"/>
</dbReference>
<keyword evidence="10" id="KW-1185">Reference proteome</keyword>
<dbReference type="Proteomes" id="UP000694380">
    <property type="component" value="Unplaced"/>
</dbReference>
<evidence type="ECO:0000256" key="6">
    <source>
        <dbReference type="PROSITE-ProRule" id="PRU00302"/>
    </source>
</evidence>
<sequence>MSPGLPGPALALGLLALLLPGTRSDCGPLPKLNHAIPSDMDRIEGFPVETQVTYRCRDGFVKIPGKSDTVVCLSNSQWSNINEFCGRSCGAPTRLKFAALSKEDESKNYHPVGVTVRYTCRPGYENITEMLLVRTCLENLTWSEAPEFCRRKSCGHPGELLHGRAVHITEFLYGAKIDVLCEHGYKLIGRPFIQCRLKGDEVEWSELPTCQVITCPSPPYIANGTYDGRGVENFAYNSTVTYRCDPGFRLIGAASIHCTTKDKISGIWSGPAPECKDTTAHDLLKGNKTSGTFSGSNKASNNTVLEKHKKKRIKRPYYVSQFQNKHFTITSSHSSSFPRGDLRTRGSWITPPLFRFAVPLYINQNYCSVRTKERSICRQSYMGISGVLPSATCFQNLKWSEVPGFCGTRSLLSRRTRAWQSCCYNRFPIRCKSGFHP</sequence>
<proteinExistence type="predicted"/>
<dbReference type="CDD" id="cd00033">
    <property type="entry name" value="CCP"/>
    <property type="match status" value="4"/>
</dbReference>
<feature type="disulfide bond" evidence="6">
    <location>
        <begin position="215"/>
        <end position="258"/>
    </location>
</feature>
<dbReference type="InterPro" id="IPR000436">
    <property type="entry name" value="Sushi_SCR_CCP_dom"/>
</dbReference>
<dbReference type="InterPro" id="IPR035976">
    <property type="entry name" value="Sushi/SCR/CCP_sf"/>
</dbReference>
<feature type="signal peptide" evidence="7">
    <location>
        <begin position="1"/>
        <end position="24"/>
    </location>
</feature>
<feature type="domain" description="Sushi" evidence="8">
    <location>
        <begin position="87"/>
        <end position="151"/>
    </location>
</feature>
<dbReference type="SMART" id="SM00032">
    <property type="entry name" value="CCP"/>
    <property type="match status" value="4"/>
</dbReference>
<keyword evidence="5" id="KW-0325">Glycoprotein</keyword>
<evidence type="ECO:0000256" key="1">
    <source>
        <dbReference type="ARBA" id="ARBA00022659"/>
    </source>
</evidence>
<dbReference type="PROSITE" id="PS50923">
    <property type="entry name" value="SUSHI"/>
    <property type="match status" value="3"/>
</dbReference>
<dbReference type="PANTHER" id="PTHR19325:SF570">
    <property type="entry name" value="COMPLEMENT COMPONENT 4 BINDING PROTEIN, MEMBRANE"/>
    <property type="match status" value="1"/>
</dbReference>
<feature type="chain" id="PRO_5034043998" description="Sushi domain-containing protein" evidence="7">
    <location>
        <begin position="25"/>
        <end position="437"/>
    </location>
</feature>
<feature type="domain" description="Sushi" evidence="8">
    <location>
        <begin position="213"/>
        <end position="277"/>
    </location>
</feature>
<dbReference type="GeneTree" id="ENSGT00940000164219"/>
<keyword evidence="2 7" id="KW-0732">Signal</keyword>
<dbReference type="Pfam" id="PF00084">
    <property type="entry name" value="Sushi"/>
    <property type="match status" value="4"/>
</dbReference>
<dbReference type="FunFam" id="2.10.70.10:FF:000014">
    <property type="entry name" value="Membrane cofactor protein"/>
    <property type="match status" value="1"/>
</dbReference>
<organism evidence="9 10">
    <name type="scientific">Chrysemys picta bellii</name>
    <name type="common">Western painted turtle</name>
    <name type="synonym">Emys bellii</name>
    <dbReference type="NCBI Taxonomy" id="8478"/>
    <lineage>
        <taxon>Eukaryota</taxon>
        <taxon>Metazoa</taxon>
        <taxon>Chordata</taxon>
        <taxon>Craniata</taxon>
        <taxon>Vertebrata</taxon>
        <taxon>Euteleostomi</taxon>
        <taxon>Archelosauria</taxon>
        <taxon>Testudinata</taxon>
        <taxon>Testudines</taxon>
        <taxon>Cryptodira</taxon>
        <taxon>Durocryptodira</taxon>
        <taxon>Testudinoidea</taxon>
        <taxon>Emydidae</taxon>
        <taxon>Chrysemys</taxon>
    </lineage>
</organism>
<reference evidence="9" key="1">
    <citation type="submission" date="2025-08" db="UniProtKB">
        <authorList>
            <consortium name="Ensembl"/>
        </authorList>
    </citation>
    <scope>IDENTIFICATION</scope>
</reference>
<comment type="caution">
    <text evidence="6">Lacks conserved residue(s) required for the propagation of feature annotation.</text>
</comment>
<dbReference type="Gene3D" id="2.10.70.10">
    <property type="entry name" value="Complement Module, domain 1"/>
    <property type="match status" value="4"/>
</dbReference>
<evidence type="ECO:0000256" key="4">
    <source>
        <dbReference type="ARBA" id="ARBA00023157"/>
    </source>
</evidence>
<evidence type="ECO:0000313" key="9">
    <source>
        <dbReference type="Ensembl" id="ENSCPBP00000002657.1"/>
    </source>
</evidence>
<dbReference type="AlphaFoldDB" id="A0A8C3FAW9"/>
<keyword evidence="1 6" id="KW-0768">Sushi</keyword>
<evidence type="ECO:0000256" key="7">
    <source>
        <dbReference type="SAM" id="SignalP"/>
    </source>
</evidence>
<evidence type="ECO:0000259" key="8">
    <source>
        <dbReference type="PROSITE" id="PS50923"/>
    </source>
</evidence>
<evidence type="ECO:0000256" key="2">
    <source>
        <dbReference type="ARBA" id="ARBA00022729"/>
    </source>
</evidence>
<accession>A0A8C3FAW9</accession>
<evidence type="ECO:0000313" key="10">
    <source>
        <dbReference type="Proteomes" id="UP000694380"/>
    </source>
</evidence>
<evidence type="ECO:0000256" key="5">
    <source>
        <dbReference type="ARBA" id="ARBA00023180"/>
    </source>
</evidence>